<keyword evidence="11" id="KW-1185">Reference proteome</keyword>
<proteinExistence type="inferred from homology"/>
<evidence type="ECO:0000256" key="3">
    <source>
        <dbReference type="ARBA" id="ARBA00010617"/>
    </source>
</evidence>
<dbReference type="EMBL" id="BMAW01098445">
    <property type="protein sequence ID" value="GFS84865.1"/>
    <property type="molecule type" value="Genomic_DNA"/>
</dbReference>
<reference evidence="10" key="1">
    <citation type="submission" date="2020-08" db="EMBL/GenBank/DDBJ databases">
        <title>Multicomponent nature underlies the extraordinary mechanical properties of spider dragline silk.</title>
        <authorList>
            <person name="Kono N."/>
            <person name="Nakamura H."/>
            <person name="Mori M."/>
            <person name="Yoshida Y."/>
            <person name="Ohtoshi R."/>
            <person name="Malay A.D."/>
            <person name="Moran D.A.P."/>
            <person name="Tomita M."/>
            <person name="Numata K."/>
            <person name="Arakawa K."/>
        </authorList>
    </citation>
    <scope>NUCLEOTIDE SEQUENCE</scope>
</reference>
<dbReference type="GO" id="GO:0004497">
    <property type="term" value="F:monooxygenase activity"/>
    <property type="evidence" value="ECO:0007669"/>
    <property type="project" value="UniProtKB-KW"/>
</dbReference>
<name>A0A8X6T7F9_NEPPI</name>
<dbReference type="InterPro" id="IPR036396">
    <property type="entry name" value="Cyt_P450_sf"/>
</dbReference>
<accession>A0A8X6T7F9</accession>
<dbReference type="OrthoDB" id="1470350at2759"/>
<evidence type="ECO:0000256" key="9">
    <source>
        <dbReference type="PIRSR" id="PIRSR602401-1"/>
    </source>
</evidence>
<keyword evidence="5" id="KW-0256">Endoplasmic reticulum</keyword>
<dbReference type="InterPro" id="IPR002401">
    <property type="entry name" value="Cyt_P450_E_grp-I"/>
</dbReference>
<sequence>MMKNRLVLFFSNRLSGEILLGVSGTKWRNRRKLLTPAFHFSILKEFLPIFQEQSSILVSKLQALTREPWVDIVPLVSACTLDIICESAMGVSVNAQDGQNIEYANAVHEITDSFMYRVIRPWLYSDFIFKWTAYGKRFTANIRLVQEFTRRVIKNKKLNMEVRSKCKDDGLFPNEVPGHSKKRKAFLELLLEHHLKDSSFTEEDIREEVDTFMFGGHDTTAMSLSWALYCLGQNPEIQQRAQEELDEIFEDDISRDVTREDITRMIYLECVIKETFRLYPIAPIIARDCNESFTVLGHEVPSGSLCVILITEIHQDPDYFPEPEKFIPDRFFPENCEGRHPYAYIPFSAGQRNCI</sequence>
<dbReference type="Proteomes" id="UP000887013">
    <property type="component" value="Unassembled WGS sequence"/>
</dbReference>
<evidence type="ECO:0000256" key="1">
    <source>
        <dbReference type="ARBA" id="ARBA00001971"/>
    </source>
</evidence>
<dbReference type="GO" id="GO:0005789">
    <property type="term" value="C:endoplasmic reticulum membrane"/>
    <property type="evidence" value="ECO:0007669"/>
    <property type="project" value="UniProtKB-SubCell"/>
</dbReference>
<comment type="caution">
    <text evidence="10">The sequence shown here is derived from an EMBL/GenBank/DDBJ whole genome shotgun (WGS) entry which is preliminary data.</text>
</comment>
<evidence type="ECO:0000256" key="8">
    <source>
        <dbReference type="ARBA" id="ARBA00023136"/>
    </source>
</evidence>
<dbReference type="InterPro" id="IPR050196">
    <property type="entry name" value="Cytochrome_P450_Monoox"/>
</dbReference>
<dbReference type="AlphaFoldDB" id="A0A8X6T7F9"/>
<dbReference type="PRINTS" id="PR00463">
    <property type="entry name" value="EP450I"/>
</dbReference>
<dbReference type="GO" id="GO:0005506">
    <property type="term" value="F:iron ion binding"/>
    <property type="evidence" value="ECO:0007669"/>
    <property type="project" value="InterPro"/>
</dbReference>
<evidence type="ECO:0000313" key="11">
    <source>
        <dbReference type="Proteomes" id="UP000887013"/>
    </source>
</evidence>
<dbReference type="GO" id="GO:0020037">
    <property type="term" value="F:heme binding"/>
    <property type="evidence" value="ECO:0007669"/>
    <property type="project" value="InterPro"/>
</dbReference>
<evidence type="ECO:0000256" key="7">
    <source>
        <dbReference type="ARBA" id="ARBA00023033"/>
    </source>
</evidence>
<keyword evidence="6 9" id="KW-0408">Iron</keyword>
<dbReference type="InterPro" id="IPR001128">
    <property type="entry name" value="Cyt_P450"/>
</dbReference>
<dbReference type="Gene3D" id="1.10.630.10">
    <property type="entry name" value="Cytochrome P450"/>
    <property type="match status" value="1"/>
</dbReference>
<feature type="binding site" description="axial binding residue" evidence="9">
    <location>
        <position position="354"/>
    </location>
    <ligand>
        <name>heme</name>
        <dbReference type="ChEBI" id="CHEBI:30413"/>
    </ligand>
    <ligandPart>
        <name>Fe</name>
        <dbReference type="ChEBI" id="CHEBI:18248"/>
    </ligandPart>
</feature>
<gene>
    <name evidence="10" type="primary">CYP4V2</name>
    <name evidence="10" type="ORF">NPIL_648121</name>
</gene>
<protein>
    <submittedName>
        <fullName evidence="10">Cytochrome P450 4V2</fullName>
    </submittedName>
</protein>
<comment type="subcellular location">
    <subcellularLocation>
        <location evidence="2">Endoplasmic reticulum membrane</location>
    </subcellularLocation>
</comment>
<evidence type="ECO:0000256" key="4">
    <source>
        <dbReference type="ARBA" id="ARBA00022617"/>
    </source>
</evidence>
<dbReference type="Pfam" id="PF00067">
    <property type="entry name" value="p450"/>
    <property type="match status" value="1"/>
</dbReference>
<evidence type="ECO:0000256" key="5">
    <source>
        <dbReference type="ARBA" id="ARBA00022824"/>
    </source>
</evidence>
<comment type="cofactor">
    <cofactor evidence="1 9">
        <name>heme</name>
        <dbReference type="ChEBI" id="CHEBI:30413"/>
    </cofactor>
</comment>
<keyword evidence="9" id="KW-0479">Metal-binding</keyword>
<dbReference type="PANTHER" id="PTHR24291:SF189">
    <property type="entry name" value="CYTOCHROME P450 4C3-RELATED"/>
    <property type="match status" value="1"/>
</dbReference>
<comment type="similarity">
    <text evidence="3">Belongs to the cytochrome P450 family.</text>
</comment>
<dbReference type="CDD" id="cd20628">
    <property type="entry name" value="CYP4"/>
    <property type="match status" value="1"/>
</dbReference>
<feature type="non-terminal residue" evidence="10">
    <location>
        <position position="1"/>
    </location>
</feature>
<dbReference type="PRINTS" id="PR00385">
    <property type="entry name" value="P450"/>
</dbReference>
<keyword evidence="4 9" id="KW-0349">Heme</keyword>
<evidence type="ECO:0000313" key="10">
    <source>
        <dbReference type="EMBL" id="GFS84865.1"/>
    </source>
</evidence>
<dbReference type="SUPFAM" id="SSF48264">
    <property type="entry name" value="Cytochrome P450"/>
    <property type="match status" value="1"/>
</dbReference>
<organism evidence="10 11">
    <name type="scientific">Nephila pilipes</name>
    <name type="common">Giant wood spider</name>
    <name type="synonym">Nephila maculata</name>
    <dbReference type="NCBI Taxonomy" id="299642"/>
    <lineage>
        <taxon>Eukaryota</taxon>
        <taxon>Metazoa</taxon>
        <taxon>Ecdysozoa</taxon>
        <taxon>Arthropoda</taxon>
        <taxon>Chelicerata</taxon>
        <taxon>Arachnida</taxon>
        <taxon>Araneae</taxon>
        <taxon>Araneomorphae</taxon>
        <taxon>Entelegynae</taxon>
        <taxon>Araneoidea</taxon>
        <taxon>Nephilidae</taxon>
        <taxon>Nephila</taxon>
    </lineage>
</organism>
<keyword evidence="7" id="KW-0503">Monooxygenase</keyword>
<evidence type="ECO:0000256" key="6">
    <source>
        <dbReference type="ARBA" id="ARBA00023004"/>
    </source>
</evidence>
<keyword evidence="8" id="KW-0472">Membrane</keyword>
<evidence type="ECO:0000256" key="2">
    <source>
        <dbReference type="ARBA" id="ARBA00004586"/>
    </source>
</evidence>
<dbReference type="PANTHER" id="PTHR24291">
    <property type="entry name" value="CYTOCHROME P450 FAMILY 4"/>
    <property type="match status" value="1"/>
</dbReference>
<dbReference type="GO" id="GO:0016705">
    <property type="term" value="F:oxidoreductase activity, acting on paired donors, with incorporation or reduction of molecular oxygen"/>
    <property type="evidence" value="ECO:0007669"/>
    <property type="project" value="InterPro"/>
</dbReference>
<keyword evidence="7" id="KW-0560">Oxidoreductase</keyword>